<evidence type="ECO:0000313" key="1">
    <source>
        <dbReference type="EMBL" id="SUA44857.1"/>
    </source>
</evidence>
<organism evidence="1 2">
    <name type="scientific">Nocardia africana</name>
    <dbReference type="NCBI Taxonomy" id="134964"/>
    <lineage>
        <taxon>Bacteria</taxon>
        <taxon>Bacillati</taxon>
        <taxon>Actinomycetota</taxon>
        <taxon>Actinomycetes</taxon>
        <taxon>Mycobacteriales</taxon>
        <taxon>Nocardiaceae</taxon>
        <taxon>Nocardia</taxon>
    </lineage>
</organism>
<sequence length="161" mass="16498">MSPNRQKVRQFSARAGVLAGVAVAVLVGMGGPATAVPDDPAVPFTPTLTRVPGGNCAAIIDAQTVPQPGSGQFGVRVKITQTGQLCGGYRVAVRWHNVDSGYSDGQSQHVDANGVIDAPDGIITGMGTAPGAGRVEAKIITTYEDGREMEYVAGTATFTLA</sequence>
<gene>
    <name evidence="1" type="ORF">NCTC13184_03379</name>
</gene>
<reference evidence="1 2" key="1">
    <citation type="submission" date="2018-06" db="EMBL/GenBank/DDBJ databases">
        <authorList>
            <consortium name="Pathogen Informatics"/>
            <person name="Doyle S."/>
        </authorList>
    </citation>
    <scope>NUCLEOTIDE SEQUENCE [LARGE SCALE GENOMIC DNA]</scope>
    <source>
        <strain evidence="1 2">NCTC13184</strain>
    </source>
</reference>
<dbReference type="Proteomes" id="UP000255082">
    <property type="component" value="Unassembled WGS sequence"/>
</dbReference>
<dbReference type="RefSeq" id="WP_062965267.1">
    <property type="nucleotide sequence ID" value="NZ_JAJFOE010000001.1"/>
</dbReference>
<name>A0A378WVT4_9NOCA</name>
<protein>
    <submittedName>
        <fullName evidence="1">Uncharacterized protein</fullName>
    </submittedName>
</protein>
<accession>A0A378WVT4</accession>
<dbReference type="AlphaFoldDB" id="A0A378WVT4"/>
<proteinExistence type="predicted"/>
<evidence type="ECO:0000313" key="2">
    <source>
        <dbReference type="Proteomes" id="UP000255082"/>
    </source>
</evidence>
<dbReference type="EMBL" id="UGRU01000001">
    <property type="protein sequence ID" value="SUA44857.1"/>
    <property type="molecule type" value="Genomic_DNA"/>
</dbReference>